<dbReference type="InterPro" id="IPR015854">
    <property type="entry name" value="ABC_transpr_LolD-like"/>
</dbReference>
<dbReference type="InterPro" id="IPR017911">
    <property type="entry name" value="MacB-like_ATP-bd"/>
</dbReference>
<reference evidence="6 7" key="1">
    <citation type="submission" date="2024-06" db="EMBL/GenBank/DDBJ databases">
        <title>The Natural Products Discovery Center: Release of the First 8490 Sequenced Strains for Exploring Actinobacteria Biosynthetic Diversity.</title>
        <authorList>
            <person name="Kalkreuter E."/>
            <person name="Kautsar S.A."/>
            <person name="Yang D."/>
            <person name="Bader C.D."/>
            <person name="Teijaro C.N."/>
            <person name="Fluegel L."/>
            <person name="Davis C.M."/>
            <person name="Simpson J.R."/>
            <person name="Lauterbach L."/>
            <person name="Steele A.D."/>
            <person name="Gui C."/>
            <person name="Meng S."/>
            <person name="Li G."/>
            <person name="Viehrig K."/>
            <person name="Ye F."/>
            <person name="Su P."/>
            <person name="Kiefer A.F."/>
            <person name="Nichols A."/>
            <person name="Cepeda A.J."/>
            <person name="Yan W."/>
            <person name="Fan B."/>
            <person name="Jiang Y."/>
            <person name="Adhikari A."/>
            <person name="Zheng C.-J."/>
            <person name="Schuster L."/>
            <person name="Cowan T.M."/>
            <person name="Smanski M.J."/>
            <person name="Chevrette M.G."/>
            <person name="De Carvalho L.P.S."/>
            <person name="Shen B."/>
        </authorList>
    </citation>
    <scope>NUCLEOTIDE SEQUENCE [LARGE SCALE GENOMIC DNA]</scope>
    <source>
        <strain evidence="6 7">NPDC079179</strain>
    </source>
</reference>
<dbReference type="InterPro" id="IPR027417">
    <property type="entry name" value="P-loop_NTPase"/>
</dbReference>
<evidence type="ECO:0000256" key="3">
    <source>
        <dbReference type="ARBA" id="ARBA00022840"/>
    </source>
</evidence>
<dbReference type="PANTHER" id="PTHR24220">
    <property type="entry name" value="IMPORT ATP-BINDING PROTEIN"/>
    <property type="match status" value="1"/>
</dbReference>
<name>A0ABV3KAE1_9MICC</name>
<dbReference type="PANTHER" id="PTHR24220:SF86">
    <property type="entry name" value="ABC TRANSPORTER ABCH.1"/>
    <property type="match status" value="1"/>
</dbReference>
<comment type="caution">
    <text evidence="6">The sequence shown here is derived from an EMBL/GenBank/DDBJ whole genome shotgun (WGS) entry which is preliminary data.</text>
</comment>
<evidence type="ECO:0000313" key="7">
    <source>
        <dbReference type="Proteomes" id="UP001553031"/>
    </source>
</evidence>
<evidence type="ECO:0000313" key="6">
    <source>
        <dbReference type="EMBL" id="MEV8157373.1"/>
    </source>
</evidence>
<evidence type="ECO:0000259" key="5">
    <source>
        <dbReference type="PROSITE" id="PS50893"/>
    </source>
</evidence>
<feature type="region of interest" description="Disordered" evidence="4">
    <location>
        <begin position="241"/>
        <end position="281"/>
    </location>
</feature>
<sequence length="321" mass="33617">MTVPVLETENLVKIYGRGETRFDALKGINLEIGKGESLAIVGKSGSGKSTLMHLLALLDGPTHGVVALEGRPTNDLSAKELNELRNSAFGFVFQQFFLTPGQTVLENVTLPLKIAGVPAAERKRRGLAALEQLEMGDKAQNKATDLSGGQKQRVVIARALINDPSVIFADEPTGNLDSATSRVVEDILFGLNRDKGITLVVVTHDEDLARRCSRQIHLVDGRIVPEAEKAAGGVVVPGPAAADDAAQAPAAQAAGTPWDGAPEAAPREDTGGLTVKEPRTGAIVMLSEADVAEIARAAQQPPRTGKHSASPSTPEQPGATA</sequence>
<feature type="compositionally biased region" description="Low complexity" evidence="4">
    <location>
        <begin position="241"/>
        <end position="255"/>
    </location>
</feature>
<dbReference type="Pfam" id="PF00005">
    <property type="entry name" value="ABC_tran"/>
    <property type="match status" value="1"/>
</dbReference>
<keyword evidence="1" id="KW-0813">Transport</keyword>
<dbReference type="Proteomes" id="UP001553031">
    <property type="component" value="Unassembled WGS sequence"/>
</dbReference>
<organism evidence="6 7">
    <name type="scientific">Kocuria salsicia</name>
    <dbReference type="NCBI Taxonomy" id="664639"/>
    <lineage>
        <taxon>Bacteria</taxon>
        <taxon>Bacillati</taxon>
        <taxon>Actinomycetota</taxon>
        <taxon>Actinomycetes</taxon>
        <taxon>Micrococcales</taxon>
        <taxon>Micrococcaceae</taxon>
        <taxon>Kocuria</taxon>
    </lineage>
</organism>
<dbReference type="RefSeq" id="WP_363784042.1">
    <property type="nucleotide sequence ID" value="NZ_JBFBLL010000002.1"/>
</dbReference>
<keyword evidence="7" id="KW-1185">Reference proteome</keyword>
<dbReference type="InterPro" id="IPR017871">
    <property type="entry name" value="ABC_transporter-like_CS"/>
</dbReference>
<evidence type="ECO:0000256" key="2">
    <source>
        <dbReference type="ARBA" id="ARBA00022741"/>
    </source>
</evidence>
<protein>
    <submittedName>
        <fullName evidence="6">ABC transporter ATP-binding protein</fullName>
    </submittedName>
</protein>
<feature type="region of interest" description="Disordered" evidence="4">
    <location>
        <begin position="293"/>
        <end position="321"/>
    </location>
</feature>
<evidence type="ECO:0000256" key="1">
    <source>
        <dbReference type="ARBA" id="ARBA00022448"/>
    </source>
</evidence>
<dbReference type="SMART" id="SM00382">
    <property type="entry name" value="AAA"/>
    <property type="match status" value="1"/>
</dbReference>
<gene>
    <name evidence="6" type="ORF">AB0O96_04075</name>
</gene>
<evidence type="ECO:0000256" key="4">
    <source>
        <dbReference type="SAM" id="MobiDB-lite"/>
    </source>
</evidence>
<accession>A0ABV3KAE1</accession>
<dbReference type="PROSITE" id="PS50893">
    <property type="entry name" value="ABC_TRANSPORTER_2"/>
    <property type="match status" value="1"/>
</dbReference>
<keyword evidence="3 6" id="KW-0067">ATP-binding</keyword>
<dbReference type="SUPFAM" id="SSF52540">
    <property type="entry name" value="P-loop containing nucleoside triphosphate hydrolases"/>
    <property type="match status" value="1"/>
</dbReference>
<dbReference type="Gene3D" id="3.40.50.300">
    <property type="entry name" value="P-loop containing nucleotide triphosphate hydrolases"/>
    <property type="match status" value="1"/>
</dbReference>
<feature type="domain" description="ABC transporter" evidence="5">
    <location>
        <begin position="6"/>
        <end position="245"/>
    </location>
</feature>
<keyword evidence="2" id="KW-0547">Nucleotide-binding</keyword>
<dbReference type="CDD" id="cd03255">
    <property type="entry name" value="ABC_MJ0796_LolCDE_FtsE"/>
    <property type="match status" value="1"/>
</dbReference>
<dbReference type="GO" id="GO:0005524">
    <property type="term" value="F:ATP binding"/>
    <property type="evidence" value="ECO:0007669"/>
    <property type="project" value="UniProtKB-KW"/>
</dbReference>
<dbReference type="InterPro" id="IPR003593">
    <property type="entry name" value="AAA+_ATPase"/>
</dbReference>
<dbReference type="PROSITE" id="PS00211">
    <property type="entry name" value="ABC_TRANSPORTER_1"/>
    <property type="match status" value="1"/>
</dbReference>
<proteinExistence type="predicted"/>
<dbReference type="InterPro" id="IPR003439">
    <property type="entry name" value="ABC_transporter-like_ATP-bd"/>
</dbReference>
<dbReference type="EMBL" id="JBFBLL010000002">
    <property type="protein sequence ID" value="MEV8157373.1"/>
    <property type="molecule type" value="Genomic_DNA"/>
</dbReference>